<organism evidence="2">
    <name type="scientific">Bacteroides intestinalis</name>
    <dbReference type="NCBI Taxonomy" id="329854"/>
    <lineage>
        <taxon>Bacteria</taxon>
        <taxon>Pseudomonadati</taxon>
        <taxon>Bacteroidota</taxon>
        <taxon>Bacteroidia</taxon>
        <taxon>Bacteroidales</taxon>
        <taxon>Bacteroidaceae</taxon>
        <taxon>Bacteroides</taxon>
    </lineage>
</organism>
<evidence type="ECO:0000313" key="3">
    <source>
        <dbReference type="EMBL" id="RHN03524.1"/>
    </source>
</evidence>
<protein>
    <recommendedName>
        <fullName evidence="5">Lipocalin-like domain-containing protein</fullName>
    </recommendedName>
</protein>
<dbReference type="GeneID" id="26157806"/>
<dbReference type="PROSITE" id="PS51257">
    <property type="entry name" value="PROKAR_LIPOPROTEIN"/>
    <property type="match status" value="1"/>
</dbReference>
<name>A0A642CUY3_9BACE</name>
<reference evidence="3 4" key="1">
    <citation type="submission" date="2018-08" db="EMBL/GenBank/DDBJ databases">
        <title>A genome reference for cultivated species of the human gut microbiota.</title>
        <authorList>
            <person name="Zou Y."/>
            <person name="Xue W."/>
            <person name="Luo G."/>
        </authorList>
    </citation>
    <scope>NUCLEOTIDE SEQUENCE [LARGE SCALE GENOMIC DNA]</scope>
    <source>
        <strain evidence="3 4">AF31-23</strain>
    </source>
</reference>
<dbReference type="EMBL" id="VWFA01000006">
    <property type="protein sequence ID" value="KAA4692717.1"/>
    <property type="molecule type" value="Genomic_DNA"/>
</dbReference>
<dbReference type="Proteomes" id="UP000286003">
    <property type="component" value="Unassembled WGS sequence"/>
</dbReference>
<dbReference type="AlphaFoldDB" id="A0A642CUY3"/>
<proteinExistence type="predicted"/>
<accession>A0A642CUY3</accession>
<keyword evidence="1" id="KW-0732">Signal</keyword>
<sequence>MKLTYYLLLIAALLLTACNNDEDEEKEFIMTTPPIGETFEGSETSITFESEDSVSIHILYPEERMKHPVGKSKYLFDNGKIQILSPHEPSFPSIEATETFVRSFEGRFTSNNRLEARFTIISEHAYCSMMGTGLWYRVKHPQ</sequence>
<comment type="caution">
    <text evidence="2">The sequence shown here is derived from an EMBL/GenBank/DDBJ whole genome shotgun (WGS) entry which is preliminary data.</text>
</comment>
<feature type="signal peptide" evidence="1">
    <location>
        <begin position="1"/>
        <end position="22"/>
    </location>
</feature>
<evidence type="ECO:0000313" key="2">
    <source>
        <dbReference type="EMBL" id="KAA4692717.1"/>
    </source>
</evidence>
<evidence type="ECO:0000256" key="1">
    <source>
        <dbReference type="SAM" id="SignalP"/>
    </source>
</evidence>
<evidence type="ECO:0008006" key="5">
    <source>
        <dbReference type="Google" id="ProtNLM"/>
    </source>
</evidence>
<evidence type="ECO:0000313" key="4">
    <source>
        <dbReference type="Proteomes" id="UP000286003"/>
    </source>
</evidence>
<reference evidence="2" key="2">
    <citation type="journal article" date="2019" name="Nat. Med.">
        <title>A library of human gut bacterial isolates paired with longitudinal multiomics data enables mechanistic microbiome research.</title>
        <authorList>
            <person name="Poyet M."/>
            <person name="Groussin M."/>
            <person name="Gibbons S.M."/>
            <person name="Avila-Pacheco J."/>
            <person name="Jiang X."/>
            <person name="Kearney S.M."/>
            <person name="Perrotta A.R."/>
            <person name="Berdy B."/>
            <person name="Zhao S."/>
            <person name="Lieberman T.D."/>
            <person name="Swanson P.K."/>
            <person name="Smith M."/>
            <person name="Roesemann S."/>
            <person name="Alexander J.E."/>
            <person name="Rich S.A."/>
            <person name="Livny J."/>
            <person name="Vlamakis H."/>
            <person name="Clish C."/>
            <person name="Bullock K."/>
            <person name="Deik A."/>
            <person name="Scott J."/>
            <person name="Pierce K.A."/>
            <person name="Xavier R.J."/>
            <person name="Alm E.J."/>
        </authorList>
    </citation>
    <scope>NUCLEOTIDE SEQUENCE</scope>
    <source>
        <strain evidence="2">BIOML-A1</strain>
    </source>
</reference>
<feature type="chain" id="PRO_5030147140" description="Lipocalin-like domain-containing protein" evidence="1">
    <location>
        <begin position="23"/>
        <end position="142"/>
    </location>
</feature>
<dbReference type="EMBL" id="QRQM01000030">
    <property type="protein sequence ID" value="RHN03524.1"/>
    <property type="molecule type" value="Genomic_DNA"/>
</dbReference>
<dbReference type="OrthoDB" id="9873250at2"/>
<gene>
    <name evidence="3" type="ORF">DWZ32_20175</name>
    <name evidence="2" type="ORF">F3B37_08790</name>
</gene>
<dbReference type="RefSeq" id="WP_007660011.1">
    <property type="nucleotide sequence ID" value="NZ_CDQQ01000291.1"/>
</dbReference>